<gene>
    <name evidence="2" type="ORF">KPZU09_46920</name>
</gene>
<comment type="caution">
    <text evidence="2">The sequence shown here is derived from an EMBL/GenBank/DDBJ whole genome shotgun (WGS) entry which is preliminary data.</text>
</comment>
<accession>A0A919LPY8</accession>
<evidence type="ECO:0000313" key="3">
    <source>
        <dbReference type="Proteomes" id="UP000655094"/>
    </source>
</evidence>
<name>A0A919LPY8_KLEPN</name>
<dbReference type="AlphaFoldDB" id="A0A919LPY8"/>
<proteinExistence type="predicted"/>
<evidence type="ECO:0008006" key="4">
    <source>
        <dbReference type="Google" id="ProtNLM"/>
    </source>
</evidence>
<organism evidence="2 3">
    <name type="scientific">Klebsiella pneumoniae</name>
    <dbReference type="NCBI Taxonomy" id="573"/>
    <lineage>
        <taxon>Bacteria</taxon>
        <taxon>Pseudomonadati</taxon>
        <taxon>Pseudomonadota</taxon>
        <taxon>Gammaproteobacteria</taxon>
        <taxon>Enterobacterales</taxon>
        <taxon>Enterobacteriaceae</taxon>
        <taxon>Klebsiella/Raoultella group</taxon>
        <taxon>Klebsiella</taxon>
        <taxon>Klebsiella pneumoniae complex</taxon>
    </lineage>
</organism>
<protein>
    <recommendedName>
        <fullName evidence="4">Biofilm formation protein HmsH</fullName>
    </recommendedName>
</protein>
<dbReference type="EMBL" id="BNFF01000001">
    <property type="protein sequence ID" value="GHK54956.1"/>
    <property type="molecule type" value="Genomic_DNA"/>
</dbReference>
<evidence type="ECO:0000313" key="2">
    <source>
        <dbReference type="EMBL" id="GHK54956.1"/>
    </source>
</evidence>
<dbReference type="Proteomes" id="UP000655094">
    <property type="component" value="Unassembled WGS sequence"/>
</dbReference>
<evidence type="ECO:0000256" key="1">
    <source>
        <dbReference type="SAM" id="MobiDB-lite"/>
    </source>
</evidence>
<feature type="compositionally biased region" description="Low complexity" evidence="1">
    <location>
        <begin position="201"/>
        <end position="224"/>
    </location>
</feature>
<reference evidence="2" key="1">
    <citation type="submission" date="2020-10" db="EMBL/GenBank/DDBJ databases">
        <title>Genome Sequence of ESBL Producing Zambian Clinical Strains.</title>
        <authorList>
            <person name="Shawa M."/>
            <person name="Furuta Y."/>
            <person name="Simbotwe M."/>
            <person name="Mulenga E."/>
            <person name="Mubanga M."/>
            <person name="Mulenga G."/>
            <person name="Kaile C."/>
            <person name="Zorigt T."/>
            <person name="Hang'ombe B."/>
            <person name="Higashi H."/>
        </authorList>
    </citation>
    <scope>NUCLEOTIDE SEQUENCE</scope>
    <source>
        <strain evidence="2">Zam_UTH_09</strain>
    </source>
</reference>
<sequence length="224" mass="24199">MIAARHPDPQAAPDIIRARIDRLGALYASAEYAQVIREYQSLIAQQQTVPDWAIGWVISSFIALKQIEPALTLIHQHPSWLTSQQNEEHELFYALLDTGQYPEAQRYVARLTRNAPYIRRLYGSPTPQPNDDWLTAQSLNVHYLAATNDLPQAEARMQRSAATAPETGPADRLCRPSAGERIATGSRTPAKSGGISGTRQPAAGAPAGPGRPRSAGVAANGSAG</sequence>
<feature type="region of interest" description="Disordered" evidence="1">
    <location>
        <begin position="155"/>
        <end position="224"/>
    </location>
</feature>